<keyword evidence="1" id="KW-0472">Membrane</keyword>
<protein>
    <submittedName>
        <fullName evidence="2">Uncharacterized protein</fullName>
    </submittedName>
</protein>
<name>A0A543GBW8_9PSEU</name>
<dbReference type="Proteomes" id="UP000319818">
    <property type="component" value="Unassembled WGS sequence"/>
</dbReference>
<keyword evidence="3" id="KW-1185">Reference proteome</keyword>
<proteinExistence type="predicted"/>
<accession>A0A543GBW8</accession>
<comment type="caution">
    <text evidence="2">The sequence shown here is derived from an EMBL/GenBank/DDBJ whole genome shotgun (WGS) entry which is preliminary data.</text>
</comment>
<keyword evidence="1" id="KW-1133">Transmembrane helix</keyword>
<dbReference type="RefSeq" id="WP_142097276.1">
    <property type="nucleotide sequence ID" value="NZ_VFPH01000001.1"/>
</dbReference>
<organism evidence="2 3">
    <name type="scientific">Pseudonocardia cypriaca</name>
    <dbReference type="NCBI Taxonomy" id="882449"/>
    <lineage>
        <taxon>Bacteria</taxon>
        <taxon>Bacillati</taxon>
        <taxon>Actinomycetota</taxon>
        <taxon>Actinomycetes</taxon>
        <taxon>Pseudonocardiales</taxon>
        <taxon>Pseudonocardiaceae</taxon>
        <taxon>Pseudonocardia</taxon>
    </lineage>
</organism>
<feature type="transmembrane region" description="Helical" evidence="1">
    <location>
        <begin position="230"/>
        <end position="250"/>
    </location>
</feature>
<reference evidence="2 3" key="1">
    <citation type="submission" date="2019-06" db="EMBL/GenBank/DDBJ databases">
        <title>Sequencing the genomes of 1000 actinobacteria strains.</title>
        <authorList>
            <person name="Klenk H.-P."/>
        </authorList>
    </citation>
    <scope>NUCLEOTIDE SEQUENCE [LARGE SCALE GENOMIC DNA]</scope>
    <source>
        <strain evidence="2 3">DSM 45511</strain>
    </source>
</reference>
<feature type="transmembrane region" description="Helical" evidence="1">
    <location>
        <begin position="59"/>
        <end position="80"/>
    </location>
</feature>
<dbReference type="OrthoDB" id="5457281at2"/>
<evidence type="ECO:0000313" key="3">
    <source>
        <dbReference type="Proteomes" id="UP000319818"/>
    </source>
</evidence>
<dbReference type="EMBL" id="VFPH01000001">
    <property type="protein sequence ID" value="TQM43558.1"/>
    <property type="molecule type" value="Genomic_DNA"/>
</dbReference>
<feature type="transmembrane region" description="Helical" evidence="1">
    <location>
        <begin position="173"/>
        <end position="192"/>
    </location>
</feature>
<dbReference type="AlphaFoldDB" id="A0A543GBW8"/>
<evidence type="ECO:0000313" key="2">
    <source>
        <dbReference type="EMBL" id="TQM43558.1"/>
    </source>
</evidence>
<evidence type="ECO:0000256" key="1">
    <source>
        <dbReference type="SAM" id="Phobius"/>
    </source>
</evidence>
<feature type="transmembrane region" description="Helical" evidence="1">
    <location>
        <begin position="204"/>
        <end position="224"/>
    </location>
</feature>
<sequence>MVVLLIKLLLAPALVVASSLAGRRWGPAVTGALVAFPIVAGPVLLVIHLEHGAAFTRESATASLLGLVSLAAFALVFALAGRRWSWPAALVAGWVAVLAVDAGLAQLRLPGPAALAVTLAAVAAAVLAMPRLPHGGGTGMRPPPPWDLAARSLATAVLVISLTTASTALGPQWTGLLATFPTAASVVAAFALAQGGPVEATRMLAGLLRGLFGFAAFCCALAALVEPVGVTAFACALVAALVVQAGVGLVRRTVRLPV</sequence>
<feature type="transmembrane region" description="Helical" evidence="1">
    <location>
        <begin position="27"/>
        <end position="47"/>
    </location>
</feature>
<feature type="transmembrane region" description="Helical" evidence="1">
    <location>
        <begin position="112"/>
        <end position="132"/>
    </location>
</feature>
<feature type="transmembrane region" description="Helical" evidence="1">
    <location>
        <begin position="86"/>
        <end position="105"/>
    </location>
</feature>
<keyword evidence="1" id="KW-0812">Transmembrane</keyword>
<gene>
    <name evidence="2" type="ORF">FB388_0905</name>
</gene>